<feature type="modified residue" description="4-aspartylphosphate" evidence="16">
    <location>
        <position position="722"/>
    </location>
</feature>
<dbReference type="Pfam" id="PF01627">
    <property type="entry name" value="Hpt"/>
    <property type="match status" value="1"/>
</dbReference>
<dbReference type="Pfam" id="PF09984">
    <property type="entry name" value="sCache_4"/>
    <property type="match status" value="1"/>
</dbReference>
<keyword evidence="8 18" id="KW-0812">Transmembrane</keyword>
<dbReference type="InterPro" id="IPR036641">
    <property type="entry name" value="HPT_dom_sf"/>
</dbReference>
<dbReference type="InterPro" id="IPR004358">
    <property type="entry name" value="Sig_transdc_His_kin-like_C"/>
</dbReference>
<dbReference type="PANTHER" id="PTHR45339:SF1">
    <property type="entry name" value="HYBRID SIGNAL TRANSDUCTION HISTIDINE KINASE J"/>
    <property type="match status" value="1"/>
</dbReference>
<keyword evidence="10 23" id="KW-0418">Kinase</keyword>
<feature type="domain" description="Response regulatory" evidence="20">
    <location>
        <begin position="673"/>
        <end position="789"/>
    </location>
</feature>
<evidence type="ECO:0000256" key="3">
    <source>
        <dbReference type="ARBA" id="ARBA00012438"/>
    </source>
</evidence>
<keyword evidence="17" id="KW-0175">Coiled coil</keyword>
<evidence type="ECO:0000256" key="6">
    <source>
        <dbReference type="ARBA" id="ARBA00022553"/>
    </source>
</evidence>
<proteinExistence type="predicted"/>
<dbReference type="InterPro" id="IPR036097">
    <property type="entry name" value="HisK_dim/P_sf"/>
</dbReference>
<evidence type="ECO:0000256" key="10">
    <source>
        <dbReference type="ARBA" id="ARBA00022777"/>
    </source>
</evidence>
<dbReference type="RefSeq" id="WP_315946918.1">
    <property type="nucleotide sequence ID" value="NZ_JAWCUA010000007.1"/>
</dbReference>
<accession>A0ABU3R0T9</accession>
<dbReference type="CDD" id="cd16922">
    <property type="entry name" value="HATPase_EvgS-ArcB-TorS-like"/>
    <property type="match status" value="1"/>
</dbReference>
<dbReference type="EC" id="2.7.13.3" evidence="3"/>
<evidence type="ECO:0000256" key="4">
    <source>
        <dbReference type="ARBA" id="ARBA00022475"/>
    </source>
</evidence>
<dbReference type="Pfam" id="PF00072">
    <property type="entry name" value="Response_reg"/>
    <property type="match status" value="1"/>
</dbReference>
<comment type="caution">
    <text evidence="23">The sequence shown here is derived from an EMBL/GenBank/DDBJ whole genome shotgun (WGS) entry which is preliminary data.</text>
</comment>
<evidence type="ECO:0000256" key="5">
    <source>
        <dbReference type="ARBA" id="ARBA00022519"/>
    </source>
</evidence>
<feature type="domain" description="HAMP" evidence="21">
    <location>
        <begin position="201"/>
        <end position="253"/>
    </location>
</feature>
<keyword evidence="14 18" id="KW-0472">Membrane</keyword>
<keyword evidence="7 23" id="KW-0808">Transferase</keyword>
<evidence type="ECO:0000259" key="21">
    <source>
        <dbReference type="PROSITE" id="PS50885"/>
    </source>
</evidence>
<dbReference type="Proteomes" id="UP001257914">
    <property type="component" value="Unassembled WGS sequence"/>
</dbReference>
<feature type="domain" description="Histidine kinase" evidence="19">
    <location>
        <begin position="300"/>
        <end position="521"/>
    </location>
</feature>
<dbReference type="SMART" id="SM00448">
    <property type="entry name" value="REC"/>
    <property type="match status" value="1"/>
</dbReference>
<keyword evidence="5" id="KW-0997">Cell inner membrane</keyword>
<dbReference type="InterPro" id="IPR011006">
    <property type="entry name" value="CheY-like_superfamily"/>
</dbReference>
<dbReference type="SMART" id="SM00073">
    <property type="entry name" value="HPT"/>
    <property type="match status" value="1"/>
</dbReference>
<keyword evidence="9" id="KW-0547">Nucleotide-binding</keyword>
<dbReference type="PROSITE" id="PS50109">
    <property type="entry name" value="HIS_KIN"/>
    <property type="match status" value="1"/>
</dbReference>
<dbReference type="InterPro" id="IPR003594">
    <property type="entry name" value="HATPase_dom"/>
</dbReference>
<evidence type="ECO:0000259" key="22">
    <source>
        <dbReference type="PROSITE" id="PS50894"/>
    </source>
</evidence>
<dbReference type="SMART" id="SM00387">
    <property type="entry name" value="HATPase_c"/>
    <property type="match status" value="1"/>
</dbReference>
<evidence type="ECO:0000256" key="1">
    <source>
        <dbReference type="ARBA" id="ARBA00000085"/>
    </source>
</evidence>
<evidence type="ECO:0000256" key="13">
    <source>
        <dbReference type="ARBA" id="ARBA00023012"/>
    </source>
</evidence>
<evidence type="ECO:0000256" key="16">
    <source>
        <dbReference type="PROSITE-ProRule" id="PRU00169"/>
    </source>
</evidence>
<evidence type="ECO:0000256" key="9">
    <source>
        <dbReference type="ARBA" id="ARBA00022741"/>
    </source>
</evidence>
<dbReference type="Gene3D" id="3.40.50.2300">
    <property type="match status" value="1"/>
</dbReference>
<evidence type="ECO:0000259" key="19">
    <source>
        <dbReference type="PROSITE" id="PS50109"/>
    </source>
</evidence>
<dbReference type="CDD" id="cd06225">
    <property type="entry name" value="HAMP"/>
    <property type="match status" value="1"/>
</dbReference>
<keyword evidence="4" id="KW-1003">Cell membrane</keyword>
<evidence type="ECO:0000313" key="23">
    <source>
        <dbReference type="EMBL" id="MDU0113302.1"/>
    </source>
</evidence>
<dbReference type="CDD" id="cd00082">
    <property type="entry name" value="HisKA"/>
    <property type="match status" value="1"/>
</dbReference>
<evidence type="ECO:0000256" key="8">
    <source>
        <dbReference type="ARBA" id="ARBA00022692"/>
    </source>
</evidence>
<dbReference type="InterPro" id="IPR001789">
    <property type="entry name" value="Sig_transdc_resp-reg_receiver"/>
</dbReference>
<dbReference type="InterPro" id="IPR036890">
    <property type="entry name" value="HATPase_C_sf"/>
</dbReference>
<evidence type="ECO:0000256" key="15">
    <source>
        <dbReference type="PROSITE-ProRule" id="PRU00110"/>
    </source>
</evidence>
<gene>
    <name evidence="23" type="primary">barA</name>
    <name evidence="23" type="ORF">RT723_09905</name>
</gene>
<dbReference type="Gene3D" id="1.20.120.160">
    <property type="entry name" value="HPT domain"/>
    <property type="match status" value="1"/>
</dbReference>
<evidence type="ECO:0000256" key="11">
    <source>
        <dbReference type="ARBA" id="ARBA00022840"/>
    </source>
</evidence>
<dbReference type="Pfam" id="PF02518">
    <property type="entry name" value="HATPase_c"/>
    <property type="match status" value="1"/>
</dbReference>
<evidence type="ECO:0000313" key="24">
    <source>
        <dbReference type="Proteomes" id="UP001257914"/>
    </source>
</evidence>
<dbReference type="InterPro" id="IPR003661">
    <property type="entry name" value="HisK_dim/P_dom"/>
</dbReference>
<dbReference type="PRINTS" id="PR00344">
    <property type="entry name" value="BCTRLSENSOR"/>
</dbReference>
<comment type="subcellular location">
    <subcellularLocation>
        <location evidence="2">Cell inner membrane</location>
        <topology evidence="2">Multi-pass membrane protein</topology>
    </subcellularLocation>
</comment>
<dbReference type="SMART" id="SM00388">
    <property type="entry name" value="HisKA"/>
    <property type="match status" value="1"/>
</dbReference>
<dbReference type="CDD" id="cd17546">
    <property type="entry name" value="REC_hyHK_CKI1_RcsC-like"/>
    <property type="match status" value="1"/>
</dbReference>
<keyword evidence="6 16" id="KW-0597">Phosphoprotein</keyword>
<dbReference type="InterPro" id="IPR005467">
    <property type="entry name" value="His_kinase_dom"/>
</dbReference>
<keyword evidence="11" id="KW-0067">ATP-binding</keyword>
<dbReference type="SUPFAM" id="SSF47226">
    <property type="entry name" value="Histidine-containing phosphotransfer domain, HPT domain"/>
    <property type="match status" value="1"/>
</dbReference>
<dbReference type="Gene3D" id="6.10.340.10">
    <property type="match status" value="1"/>
</dbReference>
<evidence type="ECO:0000256" key="2">
    <source>
        <dbReference type="ARBA" id="ARBA00004429"/>
    </source>
</evidence>
<feature type="coiled-coil region" evidence="17">
    <location>
        <begin position="252"/>
        <end position="290"/>
    </location>
</feature>
<dbReference type="SUPFAM" id="SSF55874">
    <property type="entry name" value="ATPase domain of HSP90 chaperone/DNA topoisomerase II/histidine kinase"/>
    <property type="match status" value="1"/>
</dbReference>
<sequence length="931" mass="104576">MKELLSLRQRALMITILPTILIGLLLGGYLTYKRYTELDDNLIQRGIYLSEPLSILSADAILNSNQKRLEQTLNMAHRKASPIVQSISVFLPNHQLFVSSNMHEDFSKVRLKPGRLLSENTQVEMTDDKIYIRSPIYSSELEVNDSFIFITKNGKTLFGYLVVELSRDQARLEQQSSVFTLILILLLVIISTTVFSFFFIKDITSSINDLNKAVKSIADGDYKYRVNNNMVGELETLRLSVNSVAKAMYVVTEQAEHNISEHTQELQQTVEQLEVQNIELNIAKRDALNANDVKSQFLANMSHELRTPLNGVLGFTRQLKKTQLNNNQRDFLDTIDSSANNLLQIINDILDFSKLDAGKMELESIPFALRDTVNEVMTLLAPSIFDKSLDIHINIDTRVPDELQGDPVRLKQIIINLVGNSIKFTRDGYIRLDVKYLGSHEYGHHIKFIVSDTGIGIEEKVKDKLFAAFGQADNSTTRKYGGTGLGLIICKKIVESMKGSIHFNSELNKGSEFFFDMYIKENNTAIGQQLPLKEIENKKILYFDSCPQAFNDIKQLLNDDTELVVTSCDQDSAYLETLQKDKFDIVLIGRKISPSTVSELKKYITVATQYCSHVYTIINSISPNLKEAIIGSGARACFSMPVNHRKLITTFAEPYIKDINQQQALTTMFGGMKVLAVDDTPANLKLLTTLLDEMGMVVDVAHDGVAALQQAQKHIYDVIFMDIQMPIMDGITACQKIKESSLNESTAIISVTAHAGQDEQKRMLEVGFTGYLAKPIDEEMLTQVILDACPGCQLQIRQPTPVPVIATQPDESLPAFAYYHHVDWSLALTRAAGKKELAIEMFVMLVRGLPELAQSLKQSYGDEDLKTLLEVIHKFHGACCYTGVPKLKQLAELIETGLKNEKNIAAVDPELLELIDEIDHIINEANNWDLN</sequence>
<dbReference type="SUPFAM" id="SSF52172">
    <property type="entry name" value="CheY-like"/>
    <property type="match status" value="1"/>
</dbReference>
<dbReference type="PANTHER" id="PTHR45339">
    <property type="entry name" value="HYBRID SIGNAL TRANSDUCTION HISTIDINE KINASE J"/>
    <property type="match status" value="1"/>
</dbReference>
<evidence type="ECO:0000256" key="14">
    <source>
        <dbReference type="ARBA" id="ARBA00023136"/>
    </source>
</evidence>
<keyword evidence="24" id="KW-1185">Reference proteome</keyword>
<feature type="transmembrane region" description="Helical" evidence="18">
    <location>
        <begin position="12"/>
        <end position="32"/>
    </location>
</feature>
<evidence type="ECO:0000256" key="12">
    <source>
        <dbReference type="ARBA" id="ARBA00022989"/>
    </source>
</evidence>
<protein>
    <recommendedName>
        <fullName evidence="3">histidine kinase</fullName>
        <ecNumber evidence="3">2.7.13.3</ecNumber>
    </recommendedName>
</protein>
<organism evidence="23 24">
    <name type="scientific">Psychrosphaera aquimarina</name>
    <dbReference type="NCBI Taxonomy" id="2044854"/>
    <lineage>
        <taxon>Bacteria</taxon>
        <taxon>Pseudomonadati</taxon>
        <taxon>Pseudomonadota</taxon>
        <taxon>Gammaproteobacteria</taxon>
        <taxon>Alteromonadales</taxon>
        <taxon>Pseudoalteromonadaceae</taxon>
        <taxon>Psychrosphaera</taxon>
    </lineage>
</organism>
<dbReference type="InterPro" id="IPR008207">
    <property type="entry name" value="Sig_transdc_His_kin_Hpt_dom"/>
</dbReference>
<keyword evidence="13" id="KW-0902">Two-component regulatory system</keyword>
<dbReference type="InterPro" id="IPR003660">
    <property type="entry name" value="HAMP_dom"/>
</dbReference>
<evidence type="ECO:0000256" key="17">
    <source>
        <dbReference type="SAM" id="Coils"/>
    </source>
</evidence>
<evidence type="ECO:0000259" key="20">
    <source>
        <dbReference type="PROSITE" id="PS50110"/>
    </source>
</evidence>
<dbReference type="SUPFAM" id="SSF47384">
    <property type="entry name" value="Homodimeric domain of signal transducing histidine kinase"/>
    <property type="match status" value="1"/>
</dbReference>
<comment type="catalytic activity">
    <reaction evidence="1">
        <text>ATP + protein L-histidine = ADP + protein N-phospho-L-histidine.</text>
        <dbReference type="EC" id="2.7.13.3"/>
    </reaction>
</comment>
<reference evidence="23 24" key="1">
    <citation type="submission" date="2023-10" db="EMBL/GenBank/DDBJ databases">
        <title>Psychrosphaera aquimaarina strain SW33 isolated from seawater.</title>
        <authorList>
            <person name="Bayburt H."/>
            <person name="Kim J.M."/>
            <person name="Choi B.J."/>
            <person name="Jeon C.O."/>
        </authorList>
    </citation>
    <scope>NUCLEOTIDE SEQUENCE [LARGE SCALE GENOMIC DNA]</scope>
    <source>
        <strain evidence="23 24">KCTC 52743</strain>
    </source>
</reference>
<name>A0ABU3R0T9_9GAMM</name>
<feature type="transmembrane region" description="Helical" evidence="18">
    <location>
        <begin position="178"/>
        <end position="200"/>
    </location>
</feature>
<dbReference type="Gene3D" id="3.30.565.10">
    <property type="entry name" value="Histidine kinase-like ATPase, C-terminal domain"/>
    <property type="match status" value="1"/>
</dbReference>
<dbReference type="InterPro" id="IPR019247">
    <property type="entry name" value="Histidine_kinase_BarA_N"/>
</dbReference>
<dbReference type="EMBL" id="JAWCUA010000007">
    <property type="protein sequence ID" value="MDU0113302.1"/>
    <property type="molecule type" value="Genomic_DNA"/>
</dbReference>
<dbReference type="PROSITE" id="PS50885">
    <property type="entry name" value="HAMP"/>
    <property type="match status" value="1"/>
</dbReference>
<dbReference type="PROSITE" id="PS50110">
    <property type="entry name" value="RESPONSE_REGULATORY"/>
    <property type="match status" value="1"/>
</dbReference>
<feature type="modified residue" description="Phosphohistidine" evidence="15">
    <location>
        <position position="873"/>
    </location>
</feature>
<dbReference type="Pfam" id="PF00512">
    <property type="entry name" value="HisKA"/>
    <property type="match status" value="1"/>
</dbReference>
<keyword evidence="12 18" id="KW-1133">Transmembrane helix</keyword>
<dbReference type="Gene3D" id="1.10.287.130">
    <property type="match status" value="1"/>
</dbReference>
<feature type="domain" description="HPt" evidence="22">
    <location>
        <begin position="834"/>
        <end position="928"/>
    </location>
</feature>
<dbReference type="NCBIfam" id="NF008318">
    <property type="entry name" value="PRK11107.1"/>
    <property type="match status" value="1"/>
</dbReference>
<evidence type="ECO:0000256" key="18">
    <source>
        <dbReference type="SAM" id="Phobius"/>
    </source>
</evidence>
<dbReference type="GO" id="GO:0004673">
    <property type="term" value="F:protein histidine kinase activity"/>
    <property type="evidence" value="ECO:0007669"/>
    <property type="project" value="UniProtKB-EC"/>
</dbReference>
<evidence type="ECO:0000256" key="7">
    <source>
        <dbReference type="ARBA" id="ARBA00022679"/>
    </source>
</evidence>
<dbReference type="PROSITE" id="PS50894">
    <property type="entry name" value="HPT"/>
    <property type="match status" value="1"/>
</dbReference>